<dbReference type="GO" id="GO:0008233">
    <property type="term" value="F:peptidase activity"/>
    <property type="evidence" value="ECO:0007669"/>
    <property type="project" value="UniProtKB-KW"/>
</dbReference>
<gene>
    <name evidence="3" type="ORF">HNQ61_003835</name>
</gene>
<keyword evidence="1" id="KW-0802">TPR repeat</keyword>
<dbReference type="EMBL" id="JACHIA010000013">
    <property type="protein sequence ID" value="MBB6072173.1"/>
    <property type="molecule type" value="Genomic_DNA"/>
</dbReference>
<dbReference type="SUPFAM" id="SSF48452">
    <property type="entry name" value="TPR-like"/>
    <property type="match status" value="1"/>
</dbReference>
<name>A0A841H2F0_9BACT</name>
<dbReference type="InterPro" id="IPR019734">
    <property type="entry name" value="TPR_rpt"/>
</dbReference>
<dbReference type="GO" id="GO:0006508">
    <property type="term" value="P:proteolysis"/>
    <property type="evidence" value="ECO:0007669"/>
    <property type="project" value="UniProtKB-KW"/>
</dbReference>
<dbReference type="PROSITE" id="PS51257">
    <property type="entry name" value="PROKAR_LIPOPROTEIN"/>
    <property type="match status" value="1"/>
</dbReference>
<protein>
    <submittedName>
        <fullName evidence="3">Putative Zn-dependent protease</fullName>
    </submittedName>
</protein>
<reference evidence="3 4" key="1">
    <citation type="submission" date="2020-08" db="EMBL/GenBank/DDBJ databases">
        <title>Genomic Encyclopedia of Type Strains, Phase IV (KMG-IV): sequencing the most valuable type-strain genomes for metagenomic binning, comparative biology and taxonomic classification.</title>
        <authorList>
            <person name="Goeker M."/>
        </authorList>
    </citation>
    <scope>NUCLEOTIDE SEQUENCE [LARGE SCALE GENOMIC DNA]</scope>
    <source>
        <strain evidence="3 4">DSM 29007</strain>
    </source>
</reference>
<keyword evidence="4" id="KW-1185">Reference proteome</keyword>
<evidence type="ECO:0000313" key="4">
    <source>
        <dbReference type="Proteomes" id="UP000582837"/>
    </source>
</evidence>
<sequence>MQVRTTVLIPLLALAACTPRQPPPAPAPVPMPAPVVTPEAEAFARSLRAEAAFEQGIALGRQSRWNEAADAYRASLTLMPTEPRFHLALAEALLQGGREWESADALAAGIRAEEALPSPNHRVLAVDYERLIRLLTRLNRLDEARAAQDRQNQHRRARDQAPPE</sequence>
<evidence type="ECO:0000256" key="2">
    <source>
        <dbReference type="SAM" id="MobiDB-lite"/>
    </source>
</evidence>
<evidence type="ECO:0000256" key="1">
    <source>
        <dbReference type="PROSITE-ProRule" id="PRU00339"/>
    </source>
</evidence>
<dbReference type="Gene3D" id="1.25.40.10">
    <property type="entry name" value="Tetratricopeptide repeat domain"/>
    <property type="match status" value="1"/>
</dbReference>
<feature type="region of interest" description="Disordered" evidence="2">
    <location>
        <begin position="145"/>
        <end position="164"/>
    </location>
</feature>
<organism evidence="3 4">
    <name type="scientific">Longimicrobium terrae</name>
    <dbReference type="NCBI Taxonomy" id="1639882"/>
    <lineage>
        <taxon>Bacteria</taxon>
        <taxon>Pseudomonadati</taxon>
        <taxon>Gemmatimonadota</taxon>
        <taxon>Longimicrobiia</taxon>
        <taxon>Longimicrobiales</taxon>
        <taxon>Longimicrobiaceae</taxon>
        <taxon>Longimicrobium</taxon>
    </lineage>
</organism>
<accession>A0A841H2F0</accession>
<feature type="repeat" description="TPR" evidence="1">
    <location>
        <begin position="49"/>
        <end position="82"/>
    </location>
</feature>
<dbReference type="RefSeq" id="WP_170032226.1">
    <property type="nucleotide sequence ID" value="NZ_JABDTL010000001.1"/>
</dbReference>
<keyword evidence="3" id="KW-0645">Protease</keyword>
<dbReference type="AlphaFoldDB" id="A0A841H2F0"/>
<comment type="caution">
    <text evidence="3">The sequence shown here is derived from an EMBL/GenBank/DDBJ whole genome shotgun (WGS) entry which is preliminary data.</text>
</comment>
<evidence type="ECO:0000313" key="3">
    <source>
        <dbReference type="EMBL" id="MBB6072173.1"/>
    </source>
</evidence>
<dbReference type="Proteomes" id="UP000582837">
    <property type="component" value="Unassembled WGS sequence"/>
</dbReference>
<dbReference type="InterPro" id="IPR011990">
    <property type="entry name" value="TPR-like_helical_dom_sf"/>
</dbReference>
<keyword evidence="3" id="KW-0378">Hydrolase</keyword>
<proteinExistence type="predicted"/>
<dbReference type="PROSITE" id="PS50005">
    <property type="entry name" value="TPR"/>
    <property type="match status" value="1"/>
</dbReference>